<organism evidence="1 2">
    <name type="scientific">Gnathostoma spinigerum</name>
    <dbReference type="NCBI Taxonomy" id="75299"/>
    <lineage>
        <taxon>Eukaryota</taxon>
        <taxon>Metazoa</taxon>
        <taxon>Ecdysozoa</taxon>
        <taxon>Nematoda</taxon>
        <taxon>Chromadorea</taxon>
        <taxon>Rhabditida</taxon>
        <taxon>Spirurina</taxon>
        <taxon>Gnathostomatomorpha</taxon>
        <taxon>Gnathostomatoidea</taxon>
        <taxon>Gnathostomatidae</taxon>
        <taxon>Gnathostoma</taxon>
    </lineage>
</organism>
<dbReference type="AlphaFoldDB" id="A0ABD6EW79"/>
<evidence type="ECO:0000313" key="1">
    <source>
        <dbReference type="EMBL" id="MFH4983367.1"/>
    </source>
</evidence>
<sequence length="77" mass="8610">MITRGNLYCPGDLFTNRFDRCGLLFKATAYPANVRDWKGLAKIDGVQYVFTSKKVYQLDEAGREDGQGSPISELISC</sequence>
<protein>
    <submittedName>
        <fullName evidence="1">Uncharacterized protein</fullName>
    </submittedName>
</protein>
<keyword evidence="2" id="KW-1185">Reference proteome</keyword>
<evidence type="ECO:0000313" key="2">
    <source>
        <dbReference type="Proteomes" id="UP001608902"/>
    </source>
</evidence>
<dbReference type="EMBL" id="JBGFUD010012043">
    <property type="protein sequence ID" value="MFH4983367.1"/>
    <property type="molecule type" value="Genomic_DNA"/>
</dbReference>
<name>A0ABD6EW79_9BILA</name>
<dbReference type="Proteomes" id="UP001608902">
    <property type="component" value="Unassembled WGS sequence"/>
</dbReference>
<gene>
    <name evidence="1" type="ORF">AB6A40_010076</name>
</gene>
<comment type="caution">
    <text evidence="1">The sequence shown here is derived from an EMBL/GenBank/DDBJ whole genome shotgun (WGS) entry which is preliminary data.</text>
</comment>
<proteinExistence type="predicted"/>
<accession>A0ABD6EW79</accession>
<reference evidence="1 2" key="1">
    <citation type="submission" date="2024-08" db="EMBL/GenBank/DDBJ databases">
        <title>Gnathostoma spinigerum genome.</title>
        <authorList>
            <person name="Gonzalez-Bertolin B."/>
            <person name="Monzon S."/>
            <person name="Zaballos A."/>
            <person name="Jimenez P."/>
            <person name="Dekumyoy P."/>
            <person name="Varona S."/>
            <person name="Cuesta I."/>
            <person name="Sumanam S."/>
            <person name="Adisakwattana P."/>
            <person name="Gasser R.B."/>
            <person name="Hernandez-Gonzalez A."/>
            <person name="Young N.D."/>
            <person name="Perteguer M.J."/>
        </authorList>
    </citation>
    <scope>NUCLEOTIDE SEQUENCE [LARGE SCALE GENOMIC DNA]</scope>
    <source>
        <strain evidence="1">AL3</strain>
        <tissue evidence="1">Liver</tissue>
    </source>
</reference>